<feature type="region of interest" description="Disordered" evidence="1">
    <location>
        <begin position="56"/>
        <end position="133"/>
    </location>
</feature>
<accession>A0AAV7V2W3</accession>
<reference evidence="2" key="1">
    <citation type="journal article" date="2022" name="bioRxiv">
        <title>Sequencing and chromosome-scale assembly of the giantPleurodeles waltlgenome.</title>
        <authorList>
            <person name="Brown T."/>
            <person name="Elewa A."/>
            <person name="Iarovenko S."/>
            <person name="Subramanian E."/>
            <person name="Araus A.J."/>
            <person name="Petzold A."/>
            <person name="Susuki M."/>
            <person name="Suzuki K.-i.T."/>
            <person name="Hayashi T."/>
            <person name="Toyoda A."/>
            <person name="Oliveira C."/>
            <person name="Osipova E."/>
            <person name="Leigh N.D."/>
            <person name="Simon A."/>
            <person name="Yun M.H."/>
        </authorList>
    </citation>
    <scope>NUCLEOTIDE SEQUENCE</scope>
    <source>
        <strain evidence="2">20211129_DDA</strain>
        <tissue evidence="2">Liver</tissue>
    </source>
</reference>
<sequence length="133" mass="14265">MPHREPPHRRLLTAERSGKGARLPFLPQSAAQCRPSMPDLTIARGVSLLCAPVVGTRGHGIRPRRGPQRLVCSPRGAREREHVSRFSPSPPFSAGPCSPVQRWPGGAFRAPPVSPSSVRSPLTSGARHLGGHP</sequence>
<keyword evidence="3" id="KW-1185">Reference proteome</keyword>
<evidence type="ECO:0000313" key="3">
    <source>
        <dbReference type="Proteomes" id="UP001066276"/>
    </source>
</evidence>
<comment type="caution">
    <text evidence="2">The sequence shown here is derived from an EMBL/GenBank/DDBJ whole genome shotgun (WGS) entry which is preliminary data.</text>
</comment>
<feature type="compositionally biased region" description="Basic residues" evidence="1">
    <location>
        <begin position="1"/>
        <end position="11"/>
    </location>
</feature>
<dbReference type="Proteomes" id="UP001066276">
    <property type="component" value="Chromosome 2_2"/>
</dbReference>
<evidence type="ECO:0000313" key="2">
    <source>
        <dbReference type="EMBL" id="KAJ1195799.1"/>
    </source>
</evidence>
<organism evidence="2 3">
    <name type="scientific">Pleurodeles waltl</name>
    <name type="common">Iberian ribbed newt</name>
    <dbReference type="NCBI Taxonomy" id="8319"/>
    <lineage>
        <taxon>Eukaryota</taxon>
        <taxon>Metazoa</taxon>
        <taxon>Chordata</taxon>
        <taxon>Craniata</taxon>
        <taxon>Vertebrata</taxon>
        <taxon>Euteleostomi</taxon>
        <taxon>Amphibia</taxon>
        <taxon>Batrachia</taxon>
        <taxon>Caudata</taxon>
        <taxon>Salamandroidea</taxon>
        <taxon>Salamandridae</taxon>
        <taxon>Pleurodelinae</taxon>
        <taxon>Pleurodeles</taxon>
    </lineage>
</organism>
<dbReference type="AlphaFoldDB" id="A0AAV7V2W3"/>
<name>A0AAV7V2W3_PLEWA</name>
<feature type="region of interest" description="Disordered" evidence="1">
    <location>
        <begin position="1"/>
        <end position="20"/>
    </location>
</feature>
<evidence type="ECO:0000256" key="1">
    <source>
        <dbReference type="SAM" id="MobiDB-lite"/>
    </source>
</evidence>
<proteinExistence type="predicted"/>
<gene>
    <name evidence="2" type="ORF">NDU88_005067</name>
</gene>
<dbReference type="EMBL" id="JANPWB010000004">
    <property type="protein sequence ID" value="KAJ1195799.1"/>
    <property type="molecule type" value="Genomic_DNA"/>
</dbReference>
<protein>
    <submittedName>
        <fullName evidence="2">Uncharacterized protein</fullName>
    </submittedName>
</protein>